<feature type="region of interest" description="Disordered" evidence="5">
    <location>
        <begin position="110"/>
        <end position="173"/>
    </location>
</feature>
<name>A0A9P6VUD7_MAUEX</name>
<dbReference type="SUPFAM" id="SSF52507">
    <property type="entry name" value="Homo-oligomeric flavin-containing Cys decarboxylases, HFCD"/>
    <property type="match status" value="1"/>
</dbReference>
<keyword evidence="4" id="KW-0378">Hydrolase</keyword>
<dbReference type="Gene3D" id="3.40.50.1950">
    <property type="entry name" value="Flavin prenyltransferase-like"/>
    <property type="match status" value="1"/>
</dbReference>
<evidence type="ECO:0000313" key="7">
    <source>
        <dbReference type="EMBL" id="KAG0655973.1"/>
    </source>
</evidence>
<keyword evidence="3" id="KW-0479">Metal-binding</keyword>
<feature type="region of interest" description="Disordered" evidence="5">
    <location>
        <begin position="575"/>
        <end position="597"/>
    </location>
</feature>
<feature type="region of interest" description="Disordered" evidence="5">
    <location>
        <begin position="186"/>
        <end position="205"/>
    </location>
</feature>
<feature type="compositionally biased region" description="Polar residues" evidence="5">
    <location>
        <begin position="717"/>
        <end position="731"/>
    </location>
</feature>
<dbReference type="CDD" id="cd09876">
    <property type="entry name" value="PIN_Nob1-like"/>
    <property type="match status" value="1"/>
</dbReference>
<dbReference type="OrthoDB" id="446759at2759"/>
<dbReference type="SMART" id="SM00670">
    <property type="entry name" value="PINc"/>
    <property type="match status" value="1"/>
</dbReference>
<dbReference type="PANTHER" id="PTHR12814:SF2">
    <property type="entry name" value="RNA-BINDING PROTEIN NOB1"/>
    <property type="match status" value="1"/>
</dbReference>
<accession>A0A9P6VUD7</accession>
<dbReference type="SUPFAM" id="SSF144206">
    <property type="entry name" value="NOB1 zinc finger-like"/>
    <property type="match status" value="1"/>
</dbReference>
<dbReference type="FunFam" id="3.40.50.1010:FF:000020">
    <property type="entry name" value="20S-pre-rRNA D-site endonuclease NOB1"/>
    <property type="match status" value="1"/>
</dbReference>
<evidence type="ECO:0000256" key="3">
    <source>
        <dbReference type="ARBA" id="ARBA00022723"/>
    </source>
</evidence>
<dbReference type="InterPro" id="IPR003382">
    <property type="entry name" value="Flavoprotein"/>
</dbReference>
<evidence type="ECO:0000313" key="8">
    <source>
        <dbReference type="Proteomes" id="UP000750334"/>
    </source>
</evidence>
<dbReference type="InterPro" id="IPR014881">
    <property type="entry name" value="NOB1_Zn-bd"/>
</dbReference>
<gene>
    <name evidence="7" type="primary">NOB1</name>
    <name evidence="7" type="ORF">C6P45_002815</name>
</gene>
<dbReference type="Pfam" id="PF08772">
    <property type="entry name" value="Zn_ribbon_NOB1"/>
    <property type="match status" value="1"/>
</dbReference>
<dbReference type="GO" id="GO:0046872">
    <property type="term" value="F:metal ion binding"/>
    <property type="evidence" value="ECO:0007669"/>
    <property type="project" value="UniProtKB-KW"/>
</dbReference>
<reference evidence="7 8" key="1">
    <citation type="submission" date="2020-11" db="EMBL/GenBank/DDBJ databases">
        <title>Kefir isolates.</title>
        <authorList>
            <person name="Marcisauskas S."/>
            <person name="Kim Y."/>
            <person name="Blasche S."/>
        </authorList>
    </citation>
    <scope>NUCLEOTIDE SEQUENCE [LARGE SCALE GENOMIC DNA]</scope>
    <source>
        <strain evidence="7 8">OG2</strain>
    </source>
</reference>
<dbReference type="InterPro" id="IPR036283">
    <property type="entry name" value="NOB1_Zf-like_sf"/>
</dbReference>
<feature type="region of interest" description="Disordered" evidence="5">
    <location>
        <begin position="483"/>
        <end position="505"/>
    </location>
</feature>
<evidence type="ECO:0000259" key="6">
    <source>
        <dbReference type="SMART" id="SM00670"/>
    </source>
</evidence>
<dbReference type="GO" id="GO:0030490">
    <property type="term" value="P:maturation of SSU-rRNA"/>
    <property type="evidence" value="ECO:0007669"/>
    <property type="project" value="TreeGrafter"/>
</dbReference>
<feature type="domain" description="PIN" evidence="6">
    <location>
        <begin position="6"/>
        <end position="111"/>
    </location>
</feature>
<comment type="similarity">
    <text evidence="1">Belongs to the NOB1 family.</text>
</comment>
<dbReference type="Pfam" id="PF02441">
    <property type="entry name" value="Flavoprotein"/>
    <property type="match status" value="1"/>
</dbReference>
<dbReference type="GO" id="GO:0031981">
    <property type="term" value="C:nuclear lumen"/>
    <property type="evidence" value="ECO:0007669"/>
    <property type="project" value="UniProtKB-ARBA"/>
</dbReference>
<feature type="region of interest" description="Disordered" evidence="5">
    <location>
        <begin position="710"/>
        <end position="731"/>
    </location>
</feature>
<keyword evidence="2" id="KW-0540">Nuclease</keyword>
<dbReference type="PANTHER" id="PTHR12814">
    <property type="entry name" value="RNA-BINDING PROTEIN NOB1"/>
    <property type="match status" value="1"/>
</dbReference>
<dbReference type="EMBL" id="PUHR01000273">
    <property type="protein sequence ID" value="KAG0655973.1"/>
    <property type="molecule type" value="Genomic_DNA"/>
</dbReference>
<feature type="non-terminal residue" evidence="7">
    <location>
        <position position="1"/>
    </location>
</feature>
<evidence type="ECO:0000256" key="2">
    <source>
        <dbReference type="ARBA" id="ARBA00022722"/>
    </source>
</evidence>
<organism evidence="7 8">
    <name type="scientific">Maudiozyma exigua</name>
    <name type="common">Yeast</name>
    <name type="synonym">Kazachstania exigua</name>
    <dbReference type="NCBI Taxonomy" id="34358"/>
    <lineage>
        <taxon>Eukaryota</taxon>
        <taxon>Fungi</taxon>
        <taxon>Dikarya</taxon>
        <taxon>Ascomycota</taxon>
        <taxon>Saccharomycotina</taxon>
        <taxon>Saccharomycetes</taxon>
        <taxon>Saccharomycetales</taxon>
        <taxon>Saccharomycetaceae</taxon>
        <taxon>Maudiozyma</taxon>
    </lineage>
</organism>
<dbReference type="GO" id="GO:0005737">
    <property type="term" value="C:cytoplasm"/>
    <property type="evidence" value="ECO:0007669"/>
    <property type="project" value="UniProtKB-ARBA"/>
</dbReference>
<dbReference type="Gene3D" id="3.40.50.1010">
    <property type="entry name" value="5'-nuclease"/>
    <property type="match status" value="1"/>
</dbReference>
<feature type="compositionally biased region" description="Acidic residues" evidence="5">
    <location>
        <begin position="191"/>
        <end position="205"/>
    </location>
</feature>
<evidence type="ECO:0000256" key="4">
    <source>
        <dbReference type="ARBA" id="ARBA00022801"/>
    </source>
</evidence>
<sequence>MTAHVRALVLDATPLITQSYTHYQNYAESFYTTPTVFNEIKDEQARKNLETWRSLGTLKLVHPDEKSIERVSAFARLTGDYSVLSANDIHILALEYQLECQLNGGDWRLRQKPGDSLDEINKKEETLEKENRAEEPKKKKRGRRGGKKQREKREQREVVEEENTKEELEVKEPKKTVTFEETVVEPVTESNELDEDFEEGDDDGEWITPDTLVEAMIRDSGEDTSGSKGIEAIDNNGADIISLPRNQVALATGDFAVQNVALQMNMNLMNFMSGLKIKRLRNYMLRCHACFKIFPLPKDGKPKHFCPSCGGQGTLLRCAVSVDAQTGQVTPHLKANFQWNNRGNKYSIASPLSKKSIKKYGKKGFVHNKQNSNHQQDTPLLREDQKEYQQMVKQEEWTRRHNEKVLENWIGGGSADNYMSPFAMTESTVVDPDMKTIPKQVELPTEEKLELPRTKSIMNVSGSSGAVVSNTPEVGLKRAPTVTFSKSENGDTNEDTGKSLQTGDPINTHQRELTERSFATLRDKLENTKIKEEKHMHTPIEKIVTPKSMFVASKDNTATPKLTNEHAHFVVQDPLHSPPQNVHTGNSSIATSPRGSIVSSTMNTIKHREHESMAKQSMNNDLKNDINLSNKSETTVRKEAKTPARNLFPDQDDGKLHVLLGCTGIIQIPKIKLFIRKLEEIYSKDKISFQIVLTKTATMSFNKRKIPKKINNKANGSPVTPTVQSPIESPQPDFSSNVEIWKYNDEWNNWTQKSDPVFHLLLKRWADILVIAPLTANTLAKMVLGLCDNLLTNIIRAWNPAFPIFIAPSMVSSTYNSITTKKQLAIVKEDMPWVTIFQPSEKIMSMHGNIGLGGMMDINEIVDKVVMKLGGYPKDEEEEQQLNDAN</sequence>
<evidence type="ECO:0000256" key="1">
    <source>
        <dbReference type="ARBA" id="ARBA00005858"/>
    </source>
</evidence>
<dbReference type="InterPro" id="IPR002716">
    <property type="entry name" value="PIN_dom"/>
</dbReference>
<keyword evidence="8" id="KW-1185">Reference proteome</keyword>
<protein>
    <submittedName>
        <fullName evidence="7">Nin1 binding protein</fullName>
    </submittedName>
</protein>
<dbReference type="GO" id="GO:0016787">
    <property type="term" value="F:hydrolase activity"/>
    <property type="evidence" value="ECO:0007669"/>
    <property type="project" value="UniProtKB-KW"/>
</dbReference>
<comment type="caution">
    <text evidence="7">The sequence shown here is derived from an EMBL/GenBank/DDBJ whole genome shotgun (WGS) entry which is preliminary data.</text>
</comment>
<dbReference type="Gene3D" id="6.20.210.10">
    <property type="entry name" value="Nin one binding (NOB1), Zn-ribbon-like"/>
    <property type="match status" value="1"/>
</dbReference>
<feature type="compositionally biased region" description="Polar residues" evidence="5">
    <location>
        <begin position="578"/>
        <end position="597"/>
    </location>
</feature>
<dbReference type="InterPro" id="IPR039907">
    <property type="entry name" value="NOB1"/>
</dbReference>
<feature type="compositionally biased region" description="Basic and acidic residues" evidence="5">
    <location>
        <begin position="110"/>
        <end position="137"/>
    </location>
</feature>
<proteinExistence type="inferred from homology"/>
<dbReference type="GO" id="GO:0004521">
    <property type="term" value="F:RNA endonuclease activity"/>
    <property type="evidence" value="ECO:0007669"/>
    <property type="project" value="UniProtKB-ARBA"/>
</dbReference>
<dbReference type="GO" id="GO:0030688">
    <property type="term" value="C:preribosome, small subunit precursor"/>
    <property type="evidence" value="ECO:0007669"/>
    <property type="project" value="TreeGrafter"/>
</dbReference>
<dbReference type="AlphaFoldDB" id="A0A9P6VUD7"/>
<dbReference type="Pfam" id="PF17146">
    <property type="entry name" value="PIN_6"/>
    <property type="match status" value="1"/>
</dbReference>
<evidence type="ECO:0000256" key="5">
    <source>
        <dbReference type="SAM" id="MobiDB-lite"/>
    </source>
</evidence>
<feature type="compositionally biased region" description="Basic residues" evidence="5">
    <location>
        <begin position="138"/>
        <end position="150"/>
    </location>
</feature>
<dbReference type="InterPro" id="IPR033411">
    <property type="entry name" value="Ribonuclease_PIN"/>
</dbReference>
<dbReference type="InterPro" id="IPR036551">
    <property type="entry name" value="Flavin_trans-like"/>
</dbReference>
<dbReference type="Proteomes" id="UP000750334">
    <property type="component" value="Unassembled WGS sequence"/>
</dbReference>